<accession>A0A439D887</accession>
<name>A0A439D887_9PEZI</name>
<dbReference type="InterPro" id="IPR050316">
    <property type="entry name" value="Tyrosinase/Hemocyanin"/>
</dbReference>
<comment type="caution">
    <text evidence="8">The sequence shown here is derived from an EMBL/GenBank/DDBJ whole genome shotgun (WGS) entry which is preliminary data.</text>
</comment>
<dbReference type="SUPFAM" id="SSF48056">
    <property type="entry name" value="Di-copper centre-containing domain"/>
    <property type="match status" value="1"/>
</dbReference>
<feature type="signal peptide" evidence="5">
    <location>
        <begin position="1"/>
        <end position="20"/>
    </location>
</feature>
<dbReference type="Gene3D" id="1.10.1280.10">
    <property type="entry name" value="Di-copper center containing domain from catechol oxidase"/>
    <property type="match status" value="1"/>
</dbReference>
<feature type="domain" description="Tyrosinase copper-binding" evidence="7">
    <location>
        <begin position="331"/>
        <end position="342"/>
    </location>
</feature>
<organism evidence="8 9">
    <name type="scientific">Xylaria grammica</name>
    <dbReference type="NCBI Taxonomy" id="363999"/>
    <lineage>
        <taxon>Eukaryota</taxon>
        <taxon>Fungi</taxon>
        <taxon>Dikarya</taxon>
        <taxon>Ascomycota</taxon>
        <taxon>Pezizomycotina</taxon>
        <taxon>Sordariomycetes</taxon>
        <taxon>Xylariomycetidae</taxon>
        <taxon>Xylariales</taxon>
        <taxon>Xylariaceae</taxon>
        <taxon>Xylaria</taxon>
    </lineage>
</organism>
<protein>
    <recommendedName>
        <fullName evidence="6 7">Tyrosinase copper-binding domain-containing protein</fullName>
    </recommendedName>
</protein>
<comment type="cofactor">
    <cofactor evidence="1">
        <name>Cu(2+)</name>
        <dbReference type="ChEBI" id="CHEBI:29036"/>
    </cofactor>
</comment>
<keyword evidence="9" id="KW-1185">Reference proteome</keyword>
<dbReference type="InterPro" id="IPR002227">
    <property type="entry name" value="Tyrosinase_Cu-bd"/>
</dbReference>
<dbReference type="PROSITE" id="PS00498">
    <property type="entry name" value="TYROSINASE_2"/>
    <property type="match status" value="1"/>
</dbReference>
<dbReference type="PRINTS" id="PR00092">
    <property type="entry name" value="TYROSINASE"/>
</dbReference>
<feature type="chain" id="PRO_5019416796" description="Tyrosinase copper-binding domain-containing protein" evidence="5">
    <location>
        <begin position="21"/>
        <end position="642"/>
    </location>
</feature>
<dbReference type="PANTHER" id="PTHR11474">
    <property type="entry name" value="TYROSINASE FAMILY MEMBER"/>
    <property type="match status" value="1"/>
</dbReference>
<evidence type="ECO:0000259" key="7">
    <source>
        <dbReference type="PROSITE" id="PS00498"/>
    </source>
</evidence>
<evidence type="ECO:0000313" key="9">
    <source>
        <dbReference type="Proteomes" id="UP000286045"/>
    </source>
</evidence>
<dbReference type="PROSITE" id="PS00497">
    <property type="entry name" value="TYROSINASE_1"/>
    <property type="match status" value="1"/>
</dbReference>
<dbReference type="Pfam" id="PF00264">
    <property type="entry name" value="Tyrosinase"/>
    <property type="match status" value="1"/>
</dbReference>
<dbReference type="Pfam" id="PF18132">
    <property type="entry name" value="Tyrosinase_C"/>
    <property type="match status" value="1"/>
</dbReference>
<feature type="domain" description="Tyrosinase copper-binding" evidence="6">
    <location>
        <begin position="126"/>
        <end position="144"/>
    </location>
</feature>
<keyword evidence="2" id="KW-0479">Metal-binding</keyword>
<dbReference type="STRING" id="363999.A0A439D887"/>
<evidence type="ECO:0000313" key="8">
    <source>
        <dbReference type="EMBL" id="RWA10615.1"/>
    </source>
</evidence>
<dbReference type="GO" id="GO:0046872">
    <property type="term" value="F:metal ion binding"/>
    <property type="evidence" value="ECO:0007669"/>
    <property type="project" value="UniProtKB-KW"/>
</dbReference>
<dbReference type="InterPro" id="IPR008922">
    <property type="entry name" value="Di-copper_centre_dom_sf"/>
</dbReference>
<evidence type="ECO:0000256" key="5">
    <source>
        <dbReference type="SAM" id="SignalP"/>
    </source>
</evidence>
<reference evidence="8 9" key="1">
    <citation type="submission" date="2018-12" db="EMBL/GenBank/DDBJ databases">
        <title>Draft genome sequence of Xylaria grammica IHI A82.</title>
        <authorList>
            <person name="Buettner E."/>
            <person name="Kellner H."/>
        </authorList>
    </citation>
    <scope>NUCLEOTIDE SEQUENCE [LARGE SCALE GENOMIC DNA]</scope>
    <source>
        <strain evidence="8 9">IHI A82</strain>
    </source>
</reference>
<evidence type="ECO:0000256" key="1">
    <source>
        <dbReference type="ARBA" id="ARBA00001973"/>
    </source>
</evidence>
<dbReference type="PANTHER" id="PTHR11474:SF32">
    <property type="entry name" value="TYROSINASE"/>
    <property type="match status" value="1"/>
</dbReference>
<dbReference type="GO" id="GO:0004497">
    <property type="term" value="F:monooxygenase activity"/>
    <property type="evidence" value="ECO:0007669"/>
    <property type="project" value="UniProtKB-KW"/>
</dbReference>
<proteinExistence type="predicted"/>
<dbReference type="Gene3D" id="2.60.310.20">
    <property type="match status" value="1"/>
</dbReference>
<evidence type="ECO:0000256" key="4">
    <source>
        <dbReference type="ARBA" id="ARBA00023033"/>
    </source>
</evidence>
<keyword evidence="4" id="KW-0503">Monooxygenase</keyword>
<dbReference type="AlphaFoldDB" id="A0A439D887"/>
<dbReference type="EMBL" id="RYZI01000107">
    <property type="protein sequence ID" value="RWA10615.1"/>
    <property type="molecule type" value="Genomic_DNA"/>
</dbReference>
<evidence type="ECO:0000259" key="6">
    <source>
        <dbReference type="PROSITE" id="PS00497"/>
    </source>
</evidence>
<evidence type="ECO:0000256" key="2">
    <source>
        <dbReference type="ARBA" id="ARBA00022723"/>
    </source>
</evidence>
<sequence>MASILTFVLFASIFFSHGLANAHGVKGYDYGHRMGLRVNKRDFGQSSIVGSLPLVDGQPQPRLEIRDLQKNHDQWNLYILALSWMQYTSQDSPFSFYQIAGIHGAPGQTWGNVSPLPGNDNIGYCHHVSILFPTWHRPYLVLYEQTMYNIVQFIASLWPPEDLDRVQGAAKRFRIPYWDWAAAPPAGESVLPLSIGGSSVVNVTGPNGIQSVSNPLFSFAFKPFNGSIFPDAPYNKWNETKRAPYPNTDPNAISNNSFVATSLDKHLPSYQQRLYNLFANYPNYTHFSNEGWIGQNNSGTFDSIESLHDSVHTIGGGGWGHLAIIAYSSFDPLFFLHHANVDRIFAMWQVIHNDTYVVPTAAVYASHTQNQGDIEDIQTPLKPFFVNDTSFWTSDMARNLETFGYTYTEVSNKTRGEVVAAINRLYTDYSPATIALRSNQNSLSHAGQWADGQTPKTKVVQRAQKSRVMAWQHGSIGHLPMNAIFKANSSGKSYREWIANIEVKKHALKNSFLIYLFLGDVPDDSSSWQSVDNLIGSLGVFAGHSRPTRAEHGKVTGTIPLTSALMRMAADGHVQSLDPEYVEPFLRSALQLRVAVVDGTVFSVNEVSGLRISIVSSVVAIPTTEDKLPRWGEVESNFDLVA</sequence>
<dbReference type="Proteomes" id="UP000286045">
    <property type="component" value="Unassembled WGS sequence"/>
</dbReference>
<keyword evidence="5" id="KW-0732">Signal</keyword>
<keyword evidence="3" id="KW-0560">Oxidoreductase</keyword>
<gene>
    <name evidence="8" type="ORF">EKO27_g4486</name>
</gene>
<dbReference type="InterPro" id="IPR041640">
    <property type="entry name" value="Tyrosinase_C"/>
</dbReference>
<evidence type="ECO:0000256" key="3">
    <source>
        <dbReference type="ARBA" id="ARBA00023002"/>
    </source>
</evidence>